<name>A0A9D3NIA0_9TELE</name>
<dbReference type="OrthoDB" id="8672596at2759"/>
<evidence type="ECO:0008006" key="5">
    <source>
        <dbReference type="Google" id="ProtNLM"/>
    </source>
</evidence>
<dbReference type="Proteomes" id="UP000824219">
    <property type="component" value="Linkage Group LG18"/>
</dbReference>
<accession>A0A9D3NIA0</accession>
<evidence type="ECO:0000256" key="2">
    <source>
        <dbReference type="SAM" id="Phobius"/>
    </source>
</evidence>
<dbReference type="AlphaFoldDB" id="A0A9D3NIA0"/>
<feature type="region of interest" description="Disordered" evidence="1">
    <location>
        <begin position="102"/>
        <end position="125"/>
    </location>
</feature>
<protein>
    <recommendedName>
        <fullName evidence="5">Linker for activation of T-cells family member 2</fullName>
    </recommendedName>
</protein>
<proteinExistence type="predicted"/>
<evidence type="ECO:0000313" key="3">
    <source>
        <dbReference type="EMBL" id="KAG7321480.1"/>
    </source>
</evidence>
<organism evidence="3 4">
    <name type="scientific">Hemibagrus wyckioides</name>
    <dbReference type="NCBI Taxonomy" id="337641"/>
    <lineage>
        <taxon>Eukaryota</taxon>
        <taxon>Metazoa</taxon>
        <taxon>Chordata</taxon>
        <taxon>Craniata</taxon>
        <taxon>Vertebrata</taxon>
        <taxon>Euteleostomi</taxon>
        <taxon>Actinopterygii</taxon>
        <taxon>Neopterygii</taxon>
        <taxon>Teleostei</taxon>
        <taxon>Ostariophysi</taxon>
        <taxon>Siluriformes</taxon>
        <taxon>Bagridae</taxon>
        <taxon>Hemibagrus</taxon>
    </lineage>
</organism>
<evidence type="ECO:0000313" key="4">
    <source>
        <dbReference type="Proteomes" id="UP000824219"/>
    </source>
</evidence>
<keyword evidence="4" id="KW-1185">Reference proteome</keyword>
<sequence>MCKLRLEVSATGWAHANTLFKKESPRRKIEAAMIEVTSQQGAILAFLSLSTVVFICALCVCCRKKSLIVQENNQLYIPQILHREGSRFAVTRSKTVTNANQISSNLSQSSGNVAHTSNSQLESVPDLEGSYQNVSKPNHGIMDATYVDPIATPPNNNSALDSEYANIYRPEDIDHDSSEDYENTEFLQKHQIDDNDESDYVNVEPN</sequence>
<feature type="transmembrane region" description="Helical" evidence="2">
    <location>
        <begin position="42"/>
        <end position="62"/>
    </location>
</feature>
<keyword evidence="2" id="KW-0812">Transmembrane</keyword>
<feature type="compositionally biased region" description="Polar residues" evidence="1">
    <location>
        <begin position="102"/>
        <end position="122"/>
    </location>
</feature>
<gene>
    <name evidence="3" type="ORF">KOW79_015895</name>
</gene>
<comment type="caution">
    <text evidence="3">The sequence shown here is derived from an EMBL/GenBank/DDBJ whole genome shotgun (WGS) entry which is preliminary data.</text>
</comment>
<evidence type="ECO:0000256" key="1">
    <source>
        <dbReference type="SAM" id="MobiDB-lite"/>
    </source>
</evidence>
<keyword evidence="2" id="KW-0472">Membrane</keyword>
<keyword evidence="2" id="KW-1133">Transmembrane helix</keyword>
<reference evidence="3 4" key="1">
    <citation type="submission" date="2021-06" db="EMBL/GenBank/DDBJ databases">
        <title>Chromosome-level genome assembly of the red-tail catfish (Hemibagrus wyckioides).</title>
        <authorList>
            <person name="Shao F."/>
        </authorList>
    </citation>
    <scope>NUCLEOTIDE SEQUENCE [LARGE SCALE GENOMIC DNA]</scope>
    <source>
        <strain evidence="3">EC202008001</strain>
        <tissue evidence="3">Blood</tissue>
    </source>
</reference>
<dbReference type="EMBL" id="JAHKSW010000018">
    <property type="protein sequence ID" value="KAG7321480.1"/>
    <property type="molecule type" value="Genomic_DNA"/>
</dbReference>